<dbReference type="OrthoDB" id="10068408at2759"/>
<dbReference type="GO" id="GO:0005524">
    <property type="term" value="F:ATP binding"/>
    <property type="evidence" value="ECO:0007669"/>
    <property type="project" value="InterPro"/>
</dbReference>
<proteinExistence type="predicted"/>
<dbReference type="GO" id="GO:0016020">
    <property type="term" value="C:membrane"/>
    <property type="evidence" value="ECO:0007669"/>
    <property type="project" value="InterPro"/>
</dbReference>
<dbReference type="SUPFAM" id="SSF52540">
    <property type="entry name" value="P-loop containing nucleoside triphosphate hydrolases"/>
    <property type="match status" value="1"/>
</dbReference>
<comment type="caution">
    <text evidence="5">The sequence shown here is derived from an EMBL/GenBank/DDBJ whole genome shotgun (WGS) entry which is preliminary data.</text>
</comment>
<dbReference type="GO" id="GO:0006605">
    <property type="term" value="P:protein targeting"/>
    <property type="evidence" value="ECO:0007669"/>
    <property type="project" value="InterPro"/>
</dbReference>
<evidence type="ECO:0000259" key="4">
    <source>
        <dbReference type="PROSITE" id="PS51196"/>
    </source>
</evidence>
<dbReference type="GO" id="GO:0017038">
    <property type="term" value="P:protein import"/>
    <property type="evidence" value="ECO:0007669"/>
    <property type="project" value="InterPro"/>
</dbReference>
<dbReference type="PANTHER" id="PTHR30612">
    <property type="entry name" value="SECA INNER MEMBRANE COMPONENT OF SEC PROTEIN SECRETION SYSTEM"/>
    <property type="match status" value="1"/>
</dbReference>
<dbReference type="InterPro" id="IPR014001">
    <property type="entry name" value="Helicase_ATP-bd"/>
</dbReference>
<dbReference type="AlphaFoldDB" id="A0A814A343"/>
<dbReference type="PANTHER" id="PTHR30612:SF0">
    <property type="entry name" value="CHLOROPLAST PROTEIN-TRANSPORTING ATPASE"/>
    <property type="match status" value="1"/>
</dbReference>
<gene>
    <name evidence="5" type="ORF">OXX778_LOCUS11751</name>
</gene>
<keyword evidence="6" id="KW-1185">Reference proteome</keyword>
<dbReference type="Proteomes" id="UP000663879">
    <property type="component" value="Unassembled WGS sequence"/>
</dbReference>
<evidence type="ECO:0000313" key="6">
    <source>
        <dbReference type="Proteomes" id="UP000663879"/>
    </source>
</evidence>
<protein>
    <submittedName>
        <fullName evidence="5">Uncharacterized protein</fullName>
    </submittedName>
</protein>
<evidence type="ECO:0000259" key="3">
    <source>
        <dbReference type="PROSITE" id="PS51192"/>
    </source>
</evidence>
<feature type="domain" description="Helicase ATP-binding" evidence="3">
    <location>
        <begin position="27"/>
        <end position="160"/>
    </location>
</feature>
<keyword evidence="1" id="KW-0653">Protein transport</keyword>
<sequence>MIAVVTKGVELTNGFQLREIQLLSLLIMLETNGKGRIAQINTGEGKITTIAMLAVIKALCGKTVDIITSSPELAKHQSKQLDSFYNILYGTAGHFQGDILRDEYSKLGTRNGRKFEIAILDEVDSMLIDDRNHIVMLSSTTPGMNNLEGIYAAIWLQVNNAARCIKQIDGKYYYIEITKDPFKDDGYTHSETNEQTAALDENIKEIAYPIETSIEELIRRAISLTVSIVCAGFSAIKDVAKILCAGVQSACKIMNFTIKVGWKLAFKVIGKTIAKKIAQNMVNKLVDYGLNKTLVPVLEEKIFNLIKKPIQDALEKNVDFCYLYKIDCANRNLAYCNLVIRKALELLNPKNDEQGAFSQIAKVIIKGIAQAKLSGLSETMKIAAALQGLTELSKFVPVFLDKLDKEISTLKSDAEKEVNKSKHTKIIISNKENNRSRISESSDNHDFVVNSKHTNDDYNNSDIDLNKLNIQDEQLEFKNNSESIKDLSDKISDKLSVKMCSILQNKIISLTTNALVDFGMKTITQNIDNSINESIQNYQAERRIEFFQDEDRNNRIGSEFKNGIESDKAVEKVDEMISSVKNGAPLGLYHLGCLSESVDRPIRVYDENNNLVRVVGENRGGQPLDIQYIDSNNEIGHWIPKGESKSWELSTTRGGTVGKYDCLPDAIAELTGQDSNTVRNNLVNVMNKNKANLANQVNDIQRLEVYNHKALTIGGLRLNQNGEIKLELRTEKKGHDDIAMLNKALSEKKRGGEKIGRLFTNQVELAVVEGLPLKDENNKNNYKYHHLIPNQEIEALLLNKTTEINKLRNSSTQEDKSIFFIHHFIKKVKEIKFMLQTS</sequence>
<dbReference type="InterPro" id="IPR000185">
    <property type="entry name" value="SecA"/>
</dbReference>
<dbReference type="GO" id="GO:0006886">
    <property type="term" value="P:intracellular protein transport"/>
    <property type="evidence" value="ECO:0007669"/>
    <property type="project" value="InterPro"/>
</dbReference>
<evidence type="ECO:0000313" key="5">
    <source>
        <dbReference type="EMBL" id="CAF0908084.1"/>
    </source>
</evidence>
<name>A0A814A343_9BILA</name>
<keyword evidence="1" id="KW-0813">Transport</keyword>
<reference evidence="5" key="1">
    <citation type="submission" date="2021-02" db="EMBL/GenBank/DDBJ databases">
        <authorList>
            <person name="Nowell W R."/>
        </authorList>
    </citation>
    <scope>NUCLEOTIDE SEQUENCE</scope>
    <source>
        <strain evidence="5">Ploen Becks lab</strain>
    </source>
</reference>
<keyword evidence="2" id="KW-0811">Translocation</keyword>
<evidence type="ECO:0000256" key="2">
    <source>
        <dbReference type="ARBA" id="ARBA00023010"/>
    </source>
</evidence>
<dbReference type="PROSITE" id="PS51196">
    <property type="entry name" value="SECA_MOTOR_DEAD"/>
    <property type="match status" value="1"/>
</dbReference>
<dbReference type="EMBL" id="CAJNOC010002035">
    <property type="protein sequence ID" value="CAF0908084.1"/>
    <property type="molecule type" value="Genomic_DNA"/>
</dbReference>
<dbReference type="Gene3D" id="3.40.50.300">
    <property type="entry name" value="P-loop containing nucleotide triphosphate hydrolases"/>
    <property type="match status" value="2"/>
</dbReference>
<dbReference type="InterPro" id="IPR014018">
    <property type="entry name" value="SecA_motor_DEAD"/>
</dbReference>
<organism evidence="5 6">
    <name type="scientific">Brachionus calyciflorus</name>
    <dbReference type="NCBI Taxonomy" id="104777"/>
    <lineage>
        <taxon>Eukaryota</taxon>
        <taxon>Metazoa</taxon>
        <taxon>Spiralia</taxon>
        <taxon>Gnathifera</taxon>
        <taxon>Rotifera</taxon>
        <taxon>Eurotatoria</taxon>
        <taxon>Monogononta</taxon>
        <taxon>Pseudotrocha</taxon>
        <taxon>Ploima</taxon>
        <taxon>Brachionidae</taxon>
        <taxon>Brachionus</taxon>
    </lineage>
</organism>
<evidence type="ECO:0000256" key="1">
    <source>
        <dbReference type="ARBA" id="ARBA00022927"/>
    </source>
</evidence>
<dbReference type="PROSITE" id="PS51192">
    <property type="entry name" value="HELICASE_ATP_BIND_1"/>
    <property type="match status" value="1"/>
</dbReference>
<dbReference type="InterPro" id="IPR011115">
    <property type="entry name" value="SecA_DEAD"/>
</dbReference>
<accession>A0A814A343</accession>
<dbReference type="Pfam" id="PF07517">
    <property type="entry name" value="SecA_DEAD"/>
    <property type="match status" value="1"/>
</dbReference>
<dbReference type="InterPro" id="IPR027417">
    <property type="entry name" value="P-loop_NTPase"/>
</dbReference>
<feature type="domain" description="SecA family profile" evidence="4">
    <location>
        <begin position="1"/>
        <end position="780"/>
    </location>
</feature>